<feature type="transmembrane region" description="Helical" evidence="1">
    <location>
        <begin position="12"/>
        <end position="40"/>
    </location>
</feature>
<reference evidence="4" key="1">
    <citation type="submission" date="2017-02" db="EMBL/GenBank/DDBJ databases">
        <authorList>
            <person name="Dridi B."/>
        </authorList>
    </citation>
    <scope>NUCLEOTIDE SEQUENCE [LARGE SCALE GENOMIC DNA]</scope>
    <source>
        <strain evidence="4">B Co 03.10</strain>
    </source>
</reference>
<feature type="transmembrane region" description="Helical" evidence="1">
    <location>
        <begin position="46"/>
        <end position="68"/>
    </location>
</feature>
<gene>
    <name evidence="3" type="ORF">FM105_09135</name>
</gene>
<proteinExistence type="predicted"/>
<dbReference type="EMBL" id="FWFF01000017">
    <property type="protein sequence ID" value="SLM98599.1"/>
    <property type="molecule type" value="Genomic_DNA"/>
</dbReference>
<dbReference type="AlphaFoldDB" id="A0A1X6XHT1"/>
<protein>
    <submittedName>
        <fullName evidence="3">Transmembrane protein, distant homology with ydbS</fullName>
    </submittedName>
</protein>
<feature type="domain" description="YdbS-like PH" evidence="2">
    <location>
        <begin position="72"/>
        <end position="149"/>
    </location>
</feature>
<dbReference type="Pfam" id="PF03703">
    <property type="entry name" value="bPH_2"/>
    <property type="match status" value="1"/>
</dbReference>
<keyword evidence="1" id="KW-0472">Membrane</keyword>
<evidence type="ECO:0000313" key="4">
    <source>
        <dbReference type="Proteomes" id="UP000196581"/>
    </source>
</evidence>
<sequence length="160" mass="17017">MRQLNPVSPKFIGVQLIGSAIVWAIFVVILLVAAVCGLIFDITWLMVLGFALAAGCIILAVIEAIIVVRQVKALGYLEREHDLLVQRGIMFRSTTVVPYGRLQYVEVSAGPLLRMAGLATITLHTASAATDASLPGLPRPEAEALRDSIASRGGARLAGL</sequence>
<evidence type="ECO:0000313" key="3">
    <source>
        <dbReference type="EMBL" id="SLM98599.1"/>
    </source>
</evidence>
<keyword evidence="1" id="KW-1133">Transmembrane helix</keyword>
<accession>A0A1X6XHT1</accession>
<organism evidence="3 4">
    <name type="scientific">Brevibacterium yomogidense</name>
    <dbReference type="NCBI Taxonomy" id="946573"/>
    <lineage>
        <taxon>Bacteria</taxon>
        <taxon>Bacillati</taxon>
        <taxon>Actinomycetota</taxon>
        <taxon>Actinomycetes</taxon>
        <taxon>Micrococcales</taxon>
        <taxon>Brevibacteriaceae</taxon>
        <taxon>Brevibacterium</taxon>
    </lineage>
</organism>
<dbReference type="PANTHER" id="PTHR34473:SF3">
    <property type="entry name" value="TRANSMEMBRANE PROTEIN-RELATED"/>
    <property type="match status" value="1"/>
</dbReference>
<keyword evidence="1 3" id="KW-0812">Transmembrane</keyword>
<dbReference type="Proteomes" id="UP000196581">
    <property type="component" value="Unassembled WGS sequence"/>
</dbReference>
<keyword evidence="4" id="KW-1185">Reference proteome</keyword>
<dbReference type="PANTHER" id="PTHR34473">
    <property type="entry name" value="UPF0699 TRANSMEMBRANE PROTEIN YDBS"/>
    <property type="match status" value="1"/>
</dbReference>
<dbReference type="InterPro" id="IPR005182">
    <property type="entry name" value="YdbS-like_PH"/>
</dbReference>
<evidence type="ECO:0000256" key="1">
    <source>
        <dbReference type="SAM" id="Phobius"/>
    </source>
</evidence>
<evidence type="ECO:0000259" key="2">
    <source>
        <dbReference type="Pfam" id="PF03703"/>
    </source>
</evidence>
<dbReference type="RefSeq" id="WP_087007469.1">
    <property type="nucleotide sequence ID" value="NZ_FWFF01000017.1"/>
</dbReference>
<name>A0A1X6XHT1_9MICO</name>